<keyword evidence="4" id="KW-1185">Reference proteome</keyword>
<keyword evidence="1" id="KW-0812">Transmembrane</keyword>
<feature type="transmembrane region" description="Helical" evidence="1">
    <location>
        <begin position="13"/>
        <end position="35"/>
    </location>
</feature>
<dbReference type="RefSeq" id="WP_344263810.1">
    <property type="nucleotide sequence ID" value="NZ_BAAAMR010000012.1"/>
</dbReference>
<evidence type="ECO:0000313" key="3">
    <source>
        <dbReference type="EMBL" id="GAA2128592.1"/>
    </source>
</evidence>
<evidence type="ECO:0000256" key="1">
    <source>
        <dbReference type="SAM" id="Phobius"/>
    </source>
</evidence>
<dbReference type="Pfam" id="PF09990">
    <property type="entry name" value="DUF2231"/>
    <property type="match status" value="1"/>
</dbReference>
<keyword evidence="1" id="KW-1133">Transmembrane helix</keyword>
<feature type="transmembrane region" description="Helical" evidence="1">
    <location>
        <begin position="118"/>
        <end position="139"/>
    </location>
</feature>
<feature type="transmembrane region" description="Helical" evidence="1">
    <location>
        <begin position="42"/>
        <end position="61"/>
    </location>
</feature>
<reference evidence="4" key="1">
    <citation type="journal article" date="2019" name="Int. J. Syst. Evol. Microbiol.">
        <title>The Global Catalogue of Microorganisms (GCM) 10K type strain sequencing project: providing services to taxonomists for standard genome sequencing and annotation.</title>
        <authorList>
            <consortium name="The Broad Institute Genomics Platform"/>
            <consortium name="The Broad Institute Genome Sequencing Center for Infectious Disease"/>
            <person name="Wu L."/>
            <person name="Ma J."/>
        </authorList>
    </citation>
    <scope>NUCLEOTIDE SEQUENCE [LARGE SCALE GENOMIC DNA]</scope>
    <source>
        <strain evidence="4">JCM 13850</strain>
    </source>
</reference>
<sequence>MPSTLWGLPAHPLVVHLVVFLVPLAVVATLVVALWPRARRVSAPWVLAVTTVAVLSIPLATSSGENLEHQVPHSALVERHAELADMLLPLAGAMWLGLAVLTGVGWYARRQPAAAPRWAGAVTVAAAVLAVGGAVASGVQVARIGHSGADAVWHDVAAHQGRR</sequence>
<dbReference type="EMBL" id="BAAAMR010000012">
    <property type="protein sequence ID" value="GAA2128592.1"/>
    <property type="molecule type" value="Genomic_DNA"/>
</dbReference>
<keyword evidence="1" id="KW-0472">Membrane</keyword>
<organism evidence="3 4">
    <name type="scientific">Actinomadura napierensis</name>
    <dbReference type="NCBI Taxonomy" id="267854"/>
    <lineage>
        <taxon>Bacteria</taxon>
        <taxon>Bacillati</taxon>
        <taxon>Actinomycetota</taxon>
        <taxon>Actinomycetes</taxon>
        <taxon>Streptosporangiales</taxon>
        <taxon>Thermomonosporaceae</taxon>
        <taxon>Actinomadura</taxon>
    </lineage>
</organism>
<evidence type="ECO:0000313" key="4">
    <source>
        <dbReference type="Proteomes" id="UP001501020"/>
    </source>
</evidence>
<name>A0ABP5KBB2_9ACTN</name>
<proteinExistence type="predicted"/>
<gene>
    <name evidence="3" type="ORF">GCM10009727_19310</name>
</gene>
<evidence type="ECO:0000259" key="2">
    <source>
        <dbReference type="Pfam" id="PF09990"/>
    </source>
</evidence>
<feature type="transmembrane region" description="Helical" evidence="1">
    <location>
        <begin position="86"/>
        <end position="106"/>
    </location>
</feature>
<protein>
    <recommendedName>
        <fullName evidence="2">DUF2231 domain-containing protein</fullName>
    </recommendedName>
</protein>
<feature type="domain" description="DUF2231" evidence="2">
    <location>
        <begin position="7"/>
        <end position="156"/>
    </location>
</feature>
<accession>A0ABP5KBB2</accession>
<dbReference type="Proteomes" id="UP001501020">
    <property type="component" value="Unassembled WGS sequence"/>
</dbReference>
<dbReference type="InterPro" id="IPR019251">
    <property type="entry name" value="DUF2231_TM"/>
</dbReference>
<comment type="caution">
    <text evidence="3">The sequence shown here is derived from an EMBL/GenBank/DDBJ whole genome shotgun (WGS) entry which is preliminary data.</text>
</comment>